<gene>
    <name evidence="2" type="ORF">GCM10009838_00760</name>
</gene>
<keyword evidence="3" id="KW-1185">Reference proteome</keyword>
<evidence type="ECO:0000313" key="3">
    <source>
        <dbReference type="Proteomes" id="UP001499854"/>
    </source>
</evidence>
<name>A0ABP5BR41_9ACTN</name>
<organism evidence="2 3">
    <name type="scientific">Catenulispora subtropica</name>
    <dbReference type="NCBI Taxonomy" id="450798"/>
    <lineage>
        <taxon>Bacteria</taxon>
        <taxon>Bacillati</taxon>
        <taxon>Actinomycetota</taxon>
        <taxon>Actinomycetes</taxon>
        <taxon>Catenulisporales</taxon>
        <taxon>Catenulisporaceae</taxon>
        <taxon>Catenulispora</taxon>
    </lineage>
</organism>
<accession>A0ABP5BR41</accession>
<dbReference type="EMBL" id="BAAAQM010000001">
    <property type="protein sequence ID" value="GAA1949547.1"/>
    <property type="molecule type" value="Genomic_DNA"/>
</dbReference>
<proteinExistence type="predicted"/>
<dbReference type="Proteomes" id="UP001499854">
    <property type="component" value="Unassembled WGS sequence"/>
</dbReference>
<feature type="region of interest" description="Disordered" evidence="1">
    <location>
        <begin position="1"/>
        <end position="24"/>
    </location>
</feature>
<sequence length="101" mass="10802">MTLPPRDFTADLEAAGGRSTHPVRDRDAKFSGCGPGLGFGMCDPAFGYGRARATILLMRASACGGPSGGRSRRTSGHEFQFPPELCLLRITLPTLVLTFLF</sequence>
<protein>
    <submittedName>
        <fullName evidence="2">Uncharacterized protein</fullName>
    </submittedName>
</protein>
<evidence type="ECO:0000313" key="2">
    <source>
        <dbReference type="EMBL" id="GAA1949547.1"/>
    </source>
</evidence>
<evidence type="ECO:0000256" key="1">
    <source>
        <dbReference type="SAM" id="MobiDB-lite"/>
    </source>
</evidence>
<comment type="caution">
    <text evidence="2">The sequence shown here is derived from an EMBL/GenBank/DDBJ whole genome shotgun (WGS) entry which is preliminary data.</text>
</comment>
<reference evidence="3" key="1">
    <citation type="journal article" date="2019" name="Int. J. Syst. Evol. Microbiol.">
        <title>The Global Catalogue of Microorganisms (GCM) 10K type strain sequencing project: providing services to taxonomists for standard genome sequencing and annotation.</title>
        <authorList>
            <consortium name="The Broad Institute Genomics Platform"/>
            <consortium name="The Broad Institute Genome Sequencing Center for Infectious Disease"/>
            <person name="Wu L."/>
            <person name="Ma J."/>
        </authorList>
    </citation>
    <scope>NUCLEOTIDE SEQUENCE [LARGE SCALE GENOMIC DNA]</scope>
    <source>
        <strain evidence="3">JCM 16013</strain>
    </source>
</reference>